<dbReference type="SUPFAM" id="SSF53807">
    <property type="entry name" value="Helical backbone' metal receptor"/>
    <property type="match status" value="1"/>
</dbReference>
<sequence length="245" mass="26215">MPLGSQNGYAPWILRPPRRKGFFGKKKNLGYMRSISAEGVLSVKPDLILAMDDSGPAAAFASLGQSGIPLFYISSEASPHAALNRITTIAGLVDQVSKGKTLRDSVARGFEKVDRAARATRVHPKVLFVLHMANNRLICGGAGSPADKVLSICGARNVASAFPGYKMFNPEELAVLQPDIVVTMQENGSTVHDVLIENAGFKMTPAGRKNQLVAVNGEALLTFGPRTPGAMLDLIHRFTDLMADT</sequence>
<dbReference type="PROSITE" id="PS50983">
    <property type="entry name" value="FE_B12_PBP"/>
    <property type="match status" value="1"/>
</dbReference>
<evidence type="ECO:0000259" key="1">
    <source>
        <dbReference type="PROSITE" id="PS50983"/>
    </source>
</evidence>
<feature type="domain" description="Fe/B12 periplasmic-binding" evidence="1">
    <location>
        <begin position="1"/>
        <end position="245"/>
    </location>
</feature>
<gene>
    <name evidence="3" type="primary">LOC100905608</name>
</gene>
<dbReference type="GeneID" id="100905608"/>
<dbReference type="Proteomes" id="UP000694867">
    <property type="component" value="Unplaced"/>
</dbReference>
<accession>A0AAJ6VVN0</accession>
<dbReference type="AlphaFoldDB" id="A0AAJ6VVN0"/>
<dbReference type="InterPro" id="IPR002491">
    <property type="entry name" value="ABC_transptr_periplasmic_BD"/>
</dbReference>
<dbReference type="InterPro" id="IPR050902">
    <property type="entry name" value="ABC_Transporter_SBP"/>
</dbReference>
<dbReference type="KEGG" id="goe:100905608"/>
<dbReference type="PANTHER" id="PTHR30535">
    <property type="entry name" value="VITAMIN B12-BINDING PROTEIN"/>
    <property type="match status" value="1"/>
</dbReference>
<dbReference type="Gene3D" id="3.40.50.1980">
    <property type="entry name" value="Nitrogenase molybdenum iron protein domain"/>
    <property type="match status" value="2"/>
</dbReference>
<proteinExistence type="predicted"/>
<evidence type="ECO:0000313" key="3">
    <source>
        <dbReference type="RefSeq" id="XP_003738629.1"/>
    </source>
</evidence>
<reference evidence="3" key="1">
    <citation type="submission" date="2025-08" db="UniProtKB">
        <authorList>
            <consortium name="RefSeq"/>
        </authorList>
    </citation>
    <scope>IDENTIFICATION</scope>
</reference>
<organism evidence="2 3">
    <name type="scientific">Galendromus occidentalis</name>
    <name type="common">western predatory mite</name>
    <dbReference type="NCBI Taxonomy" id="34638"/>
    <lineage>
        <taxon>Eukaryota</taxon>
        <taxon>Metazoa</taxon>
        <taxon>Ecdysozoa</taxon>
        <taxon>Arthropoda</taxon>
        <taxon>Chelicerata</taxon>
        <taxon>Arachnida</taxon>
        <taxon>Acari</taxon>
        <taxon>Parasitiformes</taxon>
        <taxon>Mesostigmata</taxon>
        <taxon>Gamasina</taxon>
        <taxon>Phytoseioidea</taxon>
        <taxon>Phytoseiidae</taxon>
        <taxon>Typhlodrominae</taxon>
        <taxon>Galendromus</taxon>
    </lineage>
</organism>
<dbReference type="Pfam" id="PF01497">
    <property type="entry name" value="Peripla_BP_2"/>
    <property type="match status" value="1"/>
</dbReference>
<protein>
    <submittedName>
        <fullName evidence="3">Uncharacterized protein LOC100905608</fullName>
    </submittedName>
</protein>
<evidence type="ECO:0000313" key="2">
    <source>
        <dbReference type="Proteomes" id="UP000694867"/>
    </source>
</evidence>
<keyword evidence="2" id="KW-1185">Reference proteome</keyword>
<dbReference type="PANTHER" id="PTHR30535:SF4">
    <property type="entry name" value="HEMIN-BINDING PERIPLASMIC PROTEIN HMUT"/>
    <property type="match status" value="1"/>
</dbReference>
<name>A0AAJ6VVN0_9ACAR</name>
<dbReference type="RefSeq" id="XP_003738629.1">
    <property type="nucleotide sequence ID" value="XM_003738581.1"/>
</dbReference>